<dbReference type="SUPFAM" id="SSF54637">
    <property type="entry name" value="Thioesterase/thiol ester dehydrase-isomerase"/>
    <property type="match status" value="1"/>
</dbReference>
<protein>
    <submittedName>
        <fullName evidence="1">Acyl-CoA thioesterase FadM</fullName>
    </submittedName>
</protein>
<dbReference type="PANTHER" id="PTHR12475:SF4">
    <property type="entry name" value="PROTEIN THEM6"/>
    <property type="match status" value="1"/>
</dbReference>
<proteinExistence type="predicted"/>
<keyword evidence="2" id="KW-1185">Reference proteome</keyword>
<evidence type="ECO:0000313" key="1">
    <source>
        <dbReference type="EMBL" id="SFF07844.1"/>
    </source>
</evidence>
<accession>A0A1I2FQX3</accession>
<sequence length="184" mass="20121">MTRRTQLALATARARKAVPGQQLLDPSVTTMRVTPGDLDLYLHVNNGVYLQMMDVGRANFIADLGLARALRERGWYPVVAASAMTYRRSLTVGQRFQLVTRVLGWDQRVVYLEQAFWLRDDLVARGIVAGRFLARGDGRVPAPDVAALAGWHAPSPDLPADVAAWAAAVGVAYRPRSESPGPVD</sequence>
<name>A0A1I2FQX3_9MICO</name>
<dbReference type="Pfam" id="PF13279">
    <property type="entry name" value="4HBT_2"/>
    <property type="match status" value="1"/>
</dbReference>
<gene>
    <name evidence="1" type="ORF">SAMN04488035_1472</name>
</gene>
<dbReference type="InterPro" id="IPR029069">
    <property type="entry name" value="HotDog_dom_sf"/>
</dbReference>
<evidence type="ECO:0000313" key="2">
    <source>
        <dbReference type="Proteomes" id="UP000198520"/>
    </source>
</evidence>
<dbReference type="OrthoDB" id="3727779at2"/>
<dbReference type="CDD" id="cd00586">
    <property type="entry name" value="4HBT"/>
    <property type="match status" value="1"/>
</dbReference>
<dbReference type="Gene3D" id="3.10.129.10">
    <property type="entry name" value="Hotdog Thioesterase"/>
    <property type="match status" value="1"/>
</dbReference>
<dbReference type="RefSeq" id="WP_093376666.1">
    <property type="nucleotide sequence ID" value="NZ_BNAN01000002.1"/>
</dbReference>
<dbReference type="InterPro" id="IPR051490">
    <property type="entry name" value="THEM6_lcsJ_thioesterase"/>
</dbReference>
<dbReference type="STRING" id="285351.SAMN04488035_1472"/>
<reference evidence="2" key="1">
    <citation type="submission" date="2016-10" db="EMBL/GenBank/DDBJ databases">
        <authorList>
            <person name="Varghese N."/>
            <person name="Submissions S."/>
        </authorList>
    </citation>
    <scope>NUCLEOTIDE SEQUENCE [LARGE SCALE GENOMIC DNA]</scope>
    <source>
        <strain evidence="2">DSM 19083</strain>
    </source>
</reference>
<dbReference type="EMBL" id="FONZ01000002">
    <property type="protein sequence ID" value="SFF07844.1"/>
    <property type="molecule type" value="Genomic_DNA"/>
</dbReference>
<dbReference type="Proteomes" id="UP000198520">
    <property type="component" value="Unassembled WGS sequence"/>
</dbReference>
<organism evidence="1 2">
    <name type="scientific">Flavimobilis marinus</name>
    <dbReference type="NCBI Taxonomy" id="285351"/>
    <lineage>
        <taxon>Bacteria</taxon>
        <taxon>Bacillati</taxon>
        <taxon>Actinomycetota</taxon>
        <taxon>Actinomycetes</taxon>
        <taxon>Micrococcales</taxon>
        <taxon>Jonesiaceae</taxon>
        <taxon>Flavimobilis</taxon>
    </lineage>
</organism>
<dbReference type="PANTHER" id="PTHR12475">
    <property type="match status" value="1"/>
</dbReference>
<dbReference type="AlphaFoldDB" id="A0A1I2FQX3"/>